<gene>
    <name evidence="1" type="ORF">KU39_1124</name>
</gene>
<organism evidence="1 2">
    <name type="scientific">Piscirickettsia salmonis</name>
    <dbReference type="NCBI Taxonomy" id="1238"/>
    <lineage>
        <taxon>Bacteria</taxon>
        <taxon>Pseudomonadati</taxon>
        <taxon>Pseudomonadota</taxon>
        <taxon>Gammaproteobacteria</taxon>
        <taxon>Thiotrichales</taxon>
        <taxon>Piscirickettsiaceae</taxon>
        <taxon>Piscirickettsia</taxon>
    </lineage>
</organism>
<dbReference type="Pfam" id="PF08889">
    <property type="entry name" value="WbqC"/>
    <property type="match status" value="1"/>
</dbReference>
<evidence type="ECO:0000313" key="2">
    <source>
        <dbReference type="Proteomes" id="UP000029558"/>
    </source>
</evidence>
<proteinExistence type="predicted"/>
<sequence>MSKIAIMQPYLFPYLGYFQLINLVDIFVFYDDVKYTKSHWYNRNYISENGERSLFTFPVLRNSTSDLIKDIFYSDKLTFYKNKLKKRLKFNYKNNLNIVYDLIDYDINNFNLADYNINTIINISKSFNFTTLFFRSSELSLTAVGRYERIIEICRYFNCNHYANSIGGKNLYDKNKFYDYGLETEFIDCKIDHRFSIIHEIMVFNTSDLIKRVSCEYEIFK</sequence>
<dbReference type="RefSeq" id="WP_027242892.1">
    <property type="nucleotide sequence ID" value="NZ_CP012508.1"/>
</dbReference>
<evidence type="ECO:0000313" key="1">
    <source>
        <dbReference type="EMBL" id="ALB22307.1"/>
    </source>
</evidence>
<reference evidence="1 2" key="1">
    <citation type="journal article" date="2014" name="Genome Announc.">
        <title>Comparative Genome Analysis of Two Isolates of the Fish Pathogen Piscirickettsia salmonis from Different Hosts Reveals Major Differences in Virulence-Associated Secretion Systems.</title>
        <authorList>
            <person name="Bohle H."/>
            <person name="Henriquez P."/>
            <person name="Grothusen H."/>
            <person name="Navas E."/>
            <person name="Sandoval A."/>
            <person name="Bustamante F."/>
            <person name="Bustos P."/>
            <person name="Mancilla M."/>
        </authorList>
    </citation>
    <scope>NUCLEOTIDE SEQUENCE [LARGE SCALE GENOMIC DNA]</scope>
    <source>
        <strain evidence="2">B1-32597</strain>
    </source>
</reference>
<dbReference type="OrthoDB" id="3611744at2"/>
<name>A0A1L6TAZ9_PISSA</name>
<protein>
    <submittedName>
        <fullName evidence="1">WbqC-like family protein</fullName>
    </submittedName>
</protein>
<dbReference type="EMBL" id="CP012508">
    <property type="protein sequence ID" value="ALB22307.1"/>
    <property type="molecule type" value="Genomic_DNA"/>
</dbReference>
<accession>A0A1L6TAZ9</accession>
<dbReference type="AlphaFoldDB" id="A0A1L6TAZ9"/>
<dbReference type="InterPro" id="IPR014985">
    <property type="entry name" value="WbqC"/>
</dbReference>
<dbReference type="Proteomes" id="UP000029558">
    <property type="component" value="Chromosome"/>
</dbReference>